<proteinExistence type="predicted"/>
<sequence>MLQVTLDADQKYLAWAQRPNCTSAYTDSTITAANYAATTAKRMFVDLWNDIAFQYGQPTYRWDHL</sequence>
<dbReference type="Proteomes" id="UP000805614">
    <property type="component" value="Unassembled WGS sequence"/>
</dbReference>
<reference evidence="1 2" key="1">
    <citation type="submission" date="2020-06" db="EMBL/GenBank/DDBJ databases">
        <title>Actinomadura xiongansis sp. nov., isolated from soil of Baiyangdian.</title>
        <authorList>
            <person name="Zhang X."/>
        </authorList>
    </citation>
    <scope>NUCLEOTIDE SEQUENCE [LARGE SCALE GENOMIC DNA]</scope>
    <source>
        <strain evidence="1 2">HBUM206468</strain>
    </source>
</reference>
<dbReference type="RefSeq" id="WP_187242487.1">
    <property type="nucleotide sequence ID" value="NZ_BAAAOK010000015.1"/>
</dbReference>
<accession>A0ABR7LLE0</accession>
<protein>
    <submittedName>
        <fullName evidence="1">Uncharacterized protein</fullName>
    </submittedName>
</protein>
<comment type="caution">
    <text evidence="1">The sequence shown here is derived from an EMBL/GenBank/DDBJ whole genome shotgun (WGS) entry which is preliminary data.</text>
</comment>
<keyword evidence="2" id="KW-1185">Reference proteome</keyword>
<dbReference type="EMBL" id="JABVEC010000004">
    <property type="protein sequence ID" value="MBC6465498.1"/>
    <property type="molecule type" value="Genomic_DNA"/>
</dbReference>
<gene>
    <name evidence="1" type="ORF">HKK74_08320</name>
</gene>
<evidence type="ECO:0000313" key="2">
    <source>
        <dbReference type="Proteomes" id="UP000805614"/>
    </source>
</evidence>
<name>A0ABR7LLE0_9ACTN</name>
<evidence type="ECO:0000313" key="1">
    <source>
        <dbReference type="EMBL" id="MBC6465498.1"/>
    </source>
</evidence>
<organism evidence="1 2">
    <name type="scientific">Actinomadura alba</name>
    <dbReference type="NCBI Taxonomy" id="406431"/>
    <lineage>
        <taxon>Bacteria</taxon>
        <taxon>Bacillati</taxon>
        <taxon>Actinomycetota</taxon>
        <taxon>Actinomycetes</taxon>
        <taxon>Streptosporangiales</taxon>
        <taxon>Thermomonosporaceae</taxon>
        <taxon>Actinomadura</taxon>
    </lineage>
</organism>